<name>A0A2T4UG49_9ACTN</name>
<proteinExistence type="inferred from homology"/>
<dbReference type="RefSeq" id="WP_107566597.1">
    <property type="nucleotide sequence ID" value="NZ_PYYB01000001.1"/>
</dbReference>
<comment type="similarity">
    <text evidence="2">Belongs to the protease inhibitor I16 (SSI) family.</text>
</comment>
<comment type="caution">
    <text evidence="9">The sequence shown here is derived from an EMBL/GenBank/DDBJ whole genome shotgun (WGS) entry which is preliminary data.</text>
</comment>
<gene>
    <name evidence="9" type="ORF">C7Y72_00085</name>
</gene>
<dbReference type="Proteomes" id="UP000240739">
    <property type="component" value="Unassembled WGS sequence"/>
</dbReference>
<evidence type="ECO:0000256" key="2">
    <source>
        <dbReference type="ARBA" id="ARBA00010472"/>
    </source>
</evidence>
<evidence type="ECO:0000256" key="5">
    <source>
        <dbReference type="ARBA" id="ARBA00022900"/>
    </source>
</evidence>
<keyword evidence="3" id="KW-0964">Secreted</keyword>
<dbReference type="AlphaFoldDB" id="A0A2T4UG49"/>
<evidence type="ECO:0000259" key="8">
    <source>
        <dbReference type="Pfam" id="PF00720"/>
    </source>
</evidence>
<dbReference type="InterPro" id="IPR036819">
    <property type="entry name" value="Subtilisin_inhibitor-like_sf"/>
</dbReference>
<dbReference type="EMBL" id="PYYB01000001">
    <property type="protein sequence ID" value="PTL58159.1"/>
    <property type="molecule type" value="Genomic_DNA"/>
</dbReference>
<feature type="domain" description="Subtilisin inhibitor" evidence="8">
    <location>
        <begin position="50"/>
        <end position="113"/>
    </location>
</feature>
<accession>A0A2T4UG49</accession>
<evidence type="ECO:0000256" key="6">
    <source>
        <dbReference type="ARBA" id="ARBA00023157"/>
    </source>
</evidence>
<evidence type="ECO:0000256" key="3">
    <source>
        <dbReference type="ARBA" id="ARBA00022525"/>
    </source>
</evidence>
<protein>
    <recommendedName>
        <fullName evidence="8">Subtilisin inhibitor domain-containing protein</fullName>
    </recommendedName>
</protein>
<organism evidence="9 10">
    <name type="scientific">Paraconexibacter algicola</name>
    <dbReference type="NCBI Taxonomy" id="2133960"/>
    <lineage>
        <taxon>Bacteria</taxon>
        <taxon>Bacillati</taxon>
        <taxon>Actinomycetota</taxon>
        <taxon>Thermoleophilia</taxon>
        <taxon>Solirubrobacterales</taxon>
        <taxon>Paraconexibacteraceae</taxon>
        <taxon>Paraconexibacter</taxon>
    </lineage>
</organism>
<keyword evidence="4" id="KW-0646">Protease inhibitor</keyword>
<dbReference type="Pfam" id="PF00720">
    <property type="entry name" value="SSI"/>
    <property type="match status" value="1"/>
</dbReference>
<dbReference type="Gene3D" id="3.30.350.10">
    <property type="entry name" value="Subtilisin inhibitor-like"/>
    <property type="match status" value="1"/>
</dbReference>
<feature type="signal peptide" evidence="7">
    <location>
        <begin position="1"/>
        <end position="23"/>
    </location>
</feature>
<evidence type="ECO:0000256" key="7">
    <source>
        <dbReference type="SAM" id="SignalP"/>
    </source>
</evidence>
<evidence type="ECO:0000313" key="9">
    <source>
        <dbReference type="EMBL" id="PTL58159.1"/>
    </source>
</evidence>
<feature type="chain" id="PRO_5015719003" description="Subtilisin inhibitor domain-containing protein" evidence="7">
    <location>
        <begin position="24"/>
        <end position="148"/>
    </location>
</feature>
<comment type="subcellular location">
    <subcellularLocation>
        <location evidence="1">Secreted</location>
    </subcellularLocation>
</comment>
<evidence type="ECO:0000256" key="1">
    <source>
        <dbReference type="ARBA" id="ARBA00004613"/>
    </source>
</evidence>
<reference evidence="9 10" key="1">
    <citation type="submission" date="2018-03" db="EMBL/GenBank/DDBJ databases">
        <title>Aquarubrobacter algicola gen. nov., sp. nov., a novel actinobacterium isolated from shallow eutrophic lake during the end of cyanobacterial harmful algal blooms.</title>
        <authorList>
            <person name="Chun S.J."/>
        </authorList>
    </citation>
    <scope>NUCLEOTIDE SEQUENCE [LARGE SCALE GENOMIC DNA]</scope>
    <source>
        <strain evidence="9 10">Seoho-28</strain>
    </source>
</reference>
<dbReference type="GO" id="GO:0004867">
    <property type="term" value="F:serine-type endopeptidase inhibitor activity"/>
    <property type="evidence" value="ECO:0007669"/>
    <property type="project" value="UniProtKB-KW"/>
</dbReference>
<dbReference type="GO" id="GO:0005576">
    <property type="term" value="C:extracellular region"/>
    <property type="evidence" value="ECO:0007669"/>
    <property type="project" value="UniProtKB-SubCell"/>
</dbReference>
<dbReference type="InterPro" id="IPR023549">
    <property type="entry name" value="Subtilisin_inhibitor"/>
</dbReference>
<dbReference type="OrthoDB" id="4567948at2"/>
<keyword evidence="10" id="KW-1185">Reference proteome</keyword>
<evidence type="ECO:0000313" key="10">
    <source>
        <dbReference type="Proteomes" id="UP000240739"/>
    </source>
</evidence>
<keyword evidence="5" id="KW-0722">Serine protease inhibitor</keyword>
<evidence type="ECO:0000256" key="4">
    <source>
        <dbReference type="ARBA" id="ARBA00022690"/>
    </source>
</evidence>
<dbReference type="PROSITE" id="PS51257">
    <property type="entry name" value="PROKAR_LIPOPROTEIN"/>
    <property type="match status" value="1"/>
</dbReference>
<sequence length="148" mass="15184">MTTTRVLLGAAATALLLGLAACGDDGDGSTDRARDVTAASSLSITLQGPRSTRAFTLRCEPDGGTWPDAAAACEGLRAAPEVLEPIGIETRDLGVITDVPVTITGEFDGRAVNLAIPARGSSTRRVRFGQLREALGAEAFDDAAASVQ</sequence>
<keyword evidence="6" id="KW-1015">Disulfide bond</keyword>
<keyword evidence="7" id="KW-0732">Signal</keyword>
<dbReference type="SUPFAM" id="SSF55399">
    <property type="entry name" value="Subtilisin inhibitor"/>
    <property type="match status" value="1"/>
</dbReference>